<evidence type="ECO:0000256" key="1">
    <source>
        <dbReference type="ARBA" id="ARBA00022603"/>
    </source>
</evidence>
<dbReference type="GO" id="GO:0016423">
    <property type="term" value="F:tRNA (guanine) methyltransferase activity"/>
    <property type="evidence" value="ECO:0007669"/>
    <property type="project" value="InterPro"/>
</dbReference>
<dbReference type="CDD" id="cd18091">
    <property type="entry name" value="SpoU-like_TRM3-like"/>
    <property type="match status" value="1"/>
</dbReference>
<dbReference type="Pfam" id="PF00588">
    <property type="entry name" value="SpoU_methylase"/>
    <property type="match status" value="1"/>
</dbReference>
<name>A0A0E9NRV1_SAICN</name>
<dbReference type="STRING" id="698492.A0A0E9NRV1"/>
<dbReference type="SUPFAM" id="SSF48371">
    <property type="entry name" value="ARM repeat"/>
    <property type="match status" value="1"/>
</dbReference>
<accession>A0A0E9NRV1</accession>
<reference evidence="4 5" key="3">
    <citation type="journal article" date="2015" name="Genome Announc.">
        <title>Draft Genome Sequence of the Archiascomycetous Yeast Saitoella complicata.</title>
        <authorList>
            <person name="Yamauchi K."/>
            <person name="Kondo S."/>
            <person name="Hamamoto M."/>
            <person name="Takahashi Y."/>
            <person name="Ogura Y."/>
            <person name="Hayashi T."/>
            <person name="Nishida H."/>
        </authorList>
    </citation>
    <scope>NUCLEOTIDE SEQUENCE [LARGE SCALE GENOMIC DNA]</scope>
    <source>
        <strain evidence="4 5">NRRL Y-17804</strain>
    </source>
</reference>
<reference evidence="4 5" key="1">
    <citation type="journal article" date="2011" name="J. Gen. Appl. Microbiol.">
        <title>Draft genome sequencing of the enigmatic yeast Saitoella complicata.</title>
        <authorList>
            <person name="Nishida H."/>
            <person name="Hamamoto M."/>
            <person name="Sugiyama J."/>
        </authorList>
    </citation>
    <scope>NUCLEOTIDE SEQUENCE [LARGE SCALE GENOMIC DNA]</scope>
    <source>
        <strain evidence="4 5">NRRL Y-17804</strain>
    </source>
</reference>
<evidence type="ECO:0000313" key="4">
    <source>
        <dbReference type="EMBL" id="GAO52599.1"/>
    </source>
</evidence>
<dbReference type="InterPro" id="IPR029026">
    <property type="entry name" value="tRNA_m1G_MTases_N"/>
</dbReference>
<dbReference type="GO" id="GO:0003723">
    <property type="term" value="F:RNA binding"/>
    <property type="evidence" value="ECO:0007669"/>
    <property type="project" value="InterPro"/>
</dbReference>
<evidence type="ECO:0000259" key="3">
    <source>
        <dbReference type="Pfam" id="PF00588"/>
    </source>
</evidence>
<dbReference type="Proteomes" id="UP000033140">
    <property type="component" value="Unassembled WGS sequence"/>
</dbReference>
<dbReference type="Gene3D" id="3.40.1280.10">
    <property type="match status" value="1"/>
</dbReference>
<comment type="caution">
    <text evidence="4">The sequence shown here is derived from an EMBL/GenBank/DDBJ whole genome shotgun (WGS) entry which is preliminary data.</text>
</comment>
<dbReference type="InterPro" id="IPR001537">
    <property type="entry name" value="SpoU_MeTrfase"/>
</dbReference>
<dbReference type="InterPro" id="IPR024755">
    <property type="entry name" value="cpYpsA"/>
</dbReference>
<dbReference type="InterPro" id="IPR029028">
    <property type="entry name" value="Alpha/beta_knot_MTases"/>
</dbReference>
<proteinExistence type="predicted"/>
<sequence>MASLQALLALINSHGQSGPQIKTRDLAVSLAASLRETDADKDEDAVVSLLETLRGVLKVDPVQPFAWMRYSDKQLLLSLHGKCVQLLERDPTNTSAKVVNEVALLLEEWKELHEKVIETILEKLERFLLEAQSQHRSSDEAFEIDPVEEVRGNEGQECPSREVMLAYLQFLGSHASPSSDDPRLLKAFLSATGLRDVELVKASVTALGTSLANSDGATFHHELVYERIQVLVRTRSTLWVEAGYGLLIHFWARLSKVSESMLLDDGTRSQPQHIDRERRDSYLNAAHFWRLLSEGLGSGSSLPQKLAMYILKRATALLPKLNYQHRQRSPEWSNFFDLYEILKEGSPHQLRPALVPLTKLLERSTPSSSTPPQDPRNATWATILLRAGLGSKSDASKRLLWKHLATTAASIKGITSEWDFLVGTLLTFADLPRWFTVTAIGVCVHGNHVFALAKEVMSSQATEADEKEFMKRLVKFTVEDAQTAGMTTYLLLAIADYLVGIGKCVDEESAKLLKTIVTSNRKGSMYTDLRKELLANLVQRMIGEQIAVDQGDAEEAKWNVWLASVNKDDPDPESRFLKALEAGGEEAEKAATLYEMREQAENADEDLAKRYAAVGVFLDTTEESSLTTERVSRVLTCLKHDVSKAKPKALTQMLKSFKSLYEKFSVEVQATQQAAELVEEMYEMCSVGPESVFKSAELCMSFIDAVYGCERIMADIADEELYAALVNTGHNILETGRNRRSIVPHLVKRLAEFWVRTYESDRGVAVASLSYFQYLIYDIFSYDPFRGTDEKLEITFGYILDEVEHRQQGASYEKYYGDHDVMAKARLIDVFARLETADPYAKEFAEGMREVVFAHALKPKFLAKVYHENQVEHRLKLSQWRLVILLDRFLDQEAVEGVLDNLLHALSVESMPSVKCFIEWAIVRVACLFPALDLIKTKVWALFTEGKEELRPHVCISLINIGVVHARVAPEDVREQVHKELIENIMPFTCANRSALRHHAASSFLKIWQDAEKLGIKPITSNSAFAKTAEYCATSPQYTSIHAKFAENWYLSEFDPVRDHTLAVMWHKMVRLCDPTETERIQPSVFERIGTDDRREVKLGADEYEEVAGEVVEDEPTKVEEEASGALQSKSGAWDTFLEENADAERDTAKDRSSIIVVASLISQKPNLAGICRTAEIMRAELLCLDDITVVKTAGFQSVSVSSEVWMPLHEVKEPSIKDFLREKKAEGYTIIALEQSSSSVVLGTYAFPEKCVLLLGREKEGVDADLLVEVDQVIEIPQYGYTRSLNVHHYPTAGLNFMEHTSLFTIISGAQTGVDTAAIRTALHLSIPLTGWVPHNFTNERGRIPDAYILFLRETSSSETAERTKLNMHDANGILTILRGPKEKAIGGTKLGVDEAEEEGKTMCFVDLNAAGEGEIHKVKQWLQIHRITKCAIGGPRESEEPGIEADAEEFLMEVFDLHHVEIDRVKRGRNTRHLKYLVTEGICMFHDLYSTSDTTIPITGHVCIREILTLSTNPNEKLSIERSAKT</sequence>
<evidence type="ECO:0000256" key="2">
    <source>
        <dbReference type="ARBA" id="ARBA00022679"/>
    </source>
</evidence>
<dbReference type="GO" id="GO:0030488">
    <property type="term" value="P:tRNA methylation"/>
    <property type="evidence" value="ECO:0007669"/>
    <property type="project" value="InterPro"/>
</dbReference>
<dbReference type="EMBL" id="BACD03000075">
    <property type="protein sequence ID" value="GAO52599.1"/>
    <property type="molecule type" value="Genomic_DNA"/>
</dbReference>
<feature type="domain" description="tRNA/rRNA methyltransferase SpoU type" evidence="3">
    <location>
        <begin position="1155"/>
        <end position="1289"/>
    </location>
</feature>
<evidence type="ECO:0000313" key="5">
    <source>
        <dbReference type="Proteomes" id="UP000033140"/>
    </source>
</evidence>
<reference evidence="4 5" key="2">
    <citation type="journal article" date="2014" name="J. Gen. Appl. Microbiol.">
        <title>The early diverging ascomycetous budding yeast Saitoella complicata has three histone deacetylases belonging to the Clr6, Hos2, and Rpd3 lineages.</title>
        <authorList>
            <person name="Nishida H."/>
            <person name="Matsumoto T."/>
            <person name="Kondo S."/>
            <person name="Hamamoto M."/>
            <person name="Yoshikawa H."/>
        </authorList>
    </citation>
    <scope>NUCLEOTIDE SEQUENCE [LARGE SCALE GENOMIC DNA]</scope>
    <source>
        <strain evidence="4 5">NRRL Y-17804</strain>
    </source>
</reference>
<keyword evidence="2" id="KW-0808">Transferase</keyword>
<dbReference type="InterPro" id="IPR045330">
    <property type="entry name" value="TRM3/TARBP1"/>
</dbReference>
<protein>
    <recommendedName>
        <fullName evidence="3">tRNA/rRNA methyltransferase SpoU type domain-containing protein</fullName>
    </recommendedName>
</protein>
<dbReference type="Gene3D" id="3.40.50.450">
    <property type="match status" value="1"/>
</dbReference>
<dbReference type="PANTHER" id="PTHR12029">
    <property type="entry name" value="RNA METHYLTRANSFERASE"/>
    <property type="match status" value="1"/>
</dbReference>
<dbReference type="PANTHER" id="PTHR12029:SF11">
    <property type="entry name" value="METHYLTRANSFERASE TARBP1-RELATED"/>
    <property type="match status" value="1"/>
</dbReference>
<organism evidence="4 5">
    <name type="scientific">Saitoella complicata (strain BCRC 22490 / CBS 7301 / JCM 7358 / NBRC 10748 / NRRL Y-17804)</name>
    <dbReference type="NCBI Taxonomy" id="698492"/>
    <lineage>
        <taxon>Eukaryota</taxon>
        <taxon>Fungi</taxon>
        <taxon>Dikarya</taxon>
        <taxon>Ascomycota</taxon>
        <taxon>Taphrinomycotina</taxon>
        <taxon>Taphrinomycotina incertae sedis</taxon>
        <taxon>Saitoella</taxon>
    </lineage>
</organism>
<dbReference type="SUPFAM" id="SSF75217">
    <property type="entry name" value="alpha/beta knot"/>
    <property type="match status" value="1"/>
</dbReference>
<keyword evidence="5" id="KW-1185">Reference proteome</keyword>
<dbReference type="InterPro" id="IPR044748">
    <property type="entry name" value="Trm3/TARBP1_C"/>
</dbReference>
<keyword evidence="1" id="KW-0489">Methyltransferase</keyword>
<gene>
    <name evidence="4" type="ORF">G7K_6672-t1</name>
</gene>
<dbReference type="InterPro" id="IPR016024">
    <property type="entry name" value="ARM-type_fold"/>
</dbReference>
<dbReference type="Pfam" id="PF12694">
    <property type="entry name" value="cpYpsA"/>
    <property type="match status" value="1"/>
</dbReference>